<organism evidence="6 7">
    <name type="scientific">Acetivibrio straminisolvens JCM 21531</name>
    <dbReference type="NCBI Taxonomy" id="1294263"/>
    <lineage>
        <taxon>Bacteria</taxon>
        <taxon>Bacillati</taxon>
        <taxon>Bacillota</taxon>
        <taxon>Clostridia</taxon>
        <taxon>Eubacteriales</taxon>
        <taxon>Oscillospiraceae</taxon>
        <taxon>Acetivibrio</taxon>
    </lineage>
</organism>
<keyword evidence="3" id="KW-0159">Chromosome partition</keyword>
<name>W4V8A6_9FIRM</name>
<protein>
    <submittedName>
        <fullName evidence="6">Segregation and condensation protein B</fullName>
    </submittedName>
</protein>
<gene>
    <name evidence="6" type="ORF">JCM21531_2555</name>
</gene>
<evidence type="ECO:0000256" key="3">
    <source>
        <dbReference type="ARBA" id="ARBA00022829"/>
    </source>
</evidence>
<dbReference type="STRING" id="1294263.JCM21531_2555"/>
<dbReference type="AlphaFoldDB" id="W4V8A6"/>
<reference evidence="6" key="1">
    <citation type="journal article" date="2014" name="Genome Announc.">
        <title>Draft Genome Sequence of Clostridium straminisolvens Strain JCM 21531T, Isolated from a Cellulose-Degrading Bacterial Community.</title>
        <authorList>
            <person name="Yuki M."/>
            <person name="Oshima K."/>
            <person name="Suda W."/>
            <person name="Sakamoto M."/>
            <person name="Kitamura K."/>
            <person name="Iida T."/>
            <person name="Hattori M."/>
            <person name="Ohkuma M."/>
        </authorList>
    </citation>
    <scope>NUCLEOTIDE SEQUENCE [LARGE SCALE GENOMIC DNA]</scope>
    <source>
        <strain evidence="6">JCM 21531</strain>
    </source>
</reference>
<dbReference type="Proteomes" id="UP000019109">
    <property type="component" value="Unassembled WGS sequence"/>
</dbReference>
<evidence type="ECO:0000256" key="5">
    <source>
        <dbReference type="SAM" id="MobiDB-lite"/>
    </source>
</evidence>
<evidence type="ECO:0000256" key="2">
    <source>
        <dbReference type="ARBA" id="ARBA00022618"/>
    </source>
</evidence>
<keyword evidence="7" id="KW-1185">Reference proteome</keyword>
<dbReference type="InterPro" id="IPR036390">
    <property type="entry name" value="WH_DNA-bd_sf"/>
</dbReference>
<evidence type="ECO:0000313" key="7">
    <source>
        <dbReference type="Proteomes" id="UP000019109"/>
    </source>
</evidence>
<dbReference type="GO" id="GO:0051304">
    <property type="term" value="P:chromosome separation"/>
    <property type="evidence" value="ECO:0007669"/>
    <property type="project" value="InterPro"/>
</dbReference>
<dbReference type="Gene3D" id="1.10.10.10">
    <property type="entry name" value="Winged helix-like DNA-binding domain superfamily/Winged helix DNA-binding domain"/>
    <property type="match status" value="1"/>
</dbReference>
<comment type="caution">
    <text evidence="6">The sequence shown here is derived from an EMBL/GenBank/DDBJ whole genome shotgun (WGS) entry which is preliminary data.</text>
</comment>
<feature type="compositionally biased region" description="Basic and acidic residues" evidence="5">
    <location>
        <begin position="96"/>
        <end position="110"/>
    </location>
</feature>
<keyword evidence="4" id="KW-0131">Cell cycle</keyword>
<evidence type="ECO:0000256" key="4">
    <source>
        <dbReference type="ARBA" id="ARBA00023306"/>
    </source>
</evidence>
<dbReference type="PANTHER" id="PTHR34298:SF2">
    <property type="entry name" value="SEGREGATION AND CONDENSATION PROTEIN B"/>
    <property type="match status" value="1"/>
</dbReference>
<sequence length="110" mass="12472">MSQAALETLAIIAYNRPITKARIEQIRGVNSDSAVARLLEKNLIREAGRLDAPGKPVLYETTDEFFRSFGFKSDSDLPIFELNDIHEADEVNQNSEQEKTDTELEMQEKV</sequence>
<accession>W4V8A6</accession>
<dbReference type="NCBIfam" id="TIGR00281">
    <property type="entry name" value="SMC-Scp complex subunit ScpB"/>
    <property type="match status" value="1"/>
</dbReference>
<dbReference type="GO" id="GO:0051301">
    <property type="term" value="P:cell division"/>
    <property type="evidence" value="ECO:0007669"/>
    <property type="project" value="UniProtKB-KW"/>
</dbReference>
<proteinExistence type="predicted"/>
<dbReference type="Pfam" id="PF04079">
    <property type="entry name" value="SMC_ScpB"/>
    <property type="match status" value="1"/>
</dbReference>
<dbReference type="PANTHER" id="PTHR34298">
    <property type="entry name" value="SEGREGATION AND CONDENSATION PROTEIN B"/>
    <property type="match status" value="1"/>
</dbReference>
<keyword evidence="1" id="KW-0963">Cytoplasm</keyword>
<evidence type="ECO:0000313" key="6">
    <source>
        <dbReference type="EMBL" id="GAE89063.1"/>
    </source>
</evidence>
<feature type="region of interest" description="Disordered" evidence="5">
    <location>
        <begin position="87"/>
        <end position="110"/>
    </location>
</feature>
<evidence type="ECO:0000256" key="1">
    <source>
        <dbReference type="ARBA" id="ARBA00022490"/>
    </source>
</evidence>
<dbReference type="EMBL" id="BAVR01000029">
    <property type="protein sequence ID" value="GAE89063.1"/>
    <property type="molecule type" value="Genomic_DNA"/>
</dbReference>
<dbReference type="InterPro" id="IPR036388">
    <property type="entry name" value="WH-like_DNA-bd_sf"/>
</dbReference>
<dbReference type="InterPro" id="IPR005234">
    <property type="entry name" value="ScpB_csome_segregation"/>
</dbReference>
<dbReference type="SUPFAM" id="SSF46785">
    <property type="entry name" value="Winged helix' DNA-binding domain"/>
    <property type="match status" value="1"/>
</dbReference>
<keyword evidence="2" id="KW-0132">Cell division</keyword>